<geneLocation type="plasmid" evidence="3">
    <name>pDSM15236</name>
</geneLocation>
<dbReference type="Pfam" id="PF04307">
    <property type="entry name" value="YdjM"/>
    <property type="match status" value="1"/>
</dbReference>
<keyword evidence="2" id="KW-0378">Hydrolase</keyword>
<feature type="transmembrane region" description="Helical" evidence="1">
    <location>
        <begin position="99"/>
        <end position="117"/>
    </location>
</feature>
<sequence length="153" mass="17296" precursor="true">MSSKTTHTLAGLATGGLLAYYSKSDSTHTVLLLLGAHMGASAPDWAEVSTWVTTRHWFSANESHRLSLIPHRTITHTLCLWVLATMYSLYLLYYGAHQYTSLLAFAFCVSALTHLLLDIRTPMGIPLLPFGKRYRFHGFQFEVARTIQQRHGW</sequence>
<dbReference type="KEGG" id="rfr:Rfer_4474"/>
<organism evidence="2 3">
    <name type="scientific">Albidiferax ferrireducens (strain ATCC BAA-621 / DSM 15236 / T118)</name>
    <name type="common">Rhodoferax ferrireducens</name>
    <dbReference type="NCBI Taxonomy" id="338969"/>
    <lineage>
        <taxon>Bacteria</taxon>
        <taxon>Pseudomonadati</taxon>
        <taxon>Pseudomonadota</taxon>
        <taxon>Betaproteobacteria</taxon>
        <taxon>Burkholderiales</taxon>
        <taxon>Comamonadaceae</taxon>
        <taxon>Rhodoferax</taxon>
    </lineage>
</organism>
<keyword evidence="1" id="KW-0472">Membrane</keyword>
<keyword evidence="2" id="KW-0614">Plasmid</keyword>
<name>Q21PY5_ALBFT</name>
<proteinExistence type="predicted"/>
<dbReference type="eggNOG" id="COG1988">
    <property type="taxonomic scope" value="Bacteria"/>
</dbReference>
<feature type="transmembrane region" description="Helical" evidence="1">
    <location>
        <begin position="73"/>
        <end position="93"/>
    </location>
</feature>
<dbReference type="OrthoDB" id="6163946at2"/>
<dbReference type="HOGENOM" id="CLU_1871545_0_0_4"/>
<gene>
    <name evidence="2" type="ordered locus">Rfer_4474</name>
</gene>
<keyword evidence="1" id="KW-0812">Transmembrane</keyword>
<dbReference type="EMBL" id="CP000268">
    <property type="protein sequence ID" value="ABD72160.1"/>
    <property type="molecule type" value="Genomic_DNA"/>
</dbReference>
<dbReference type="RefSeq" id="WP_011458579.1">
    <property type="nucleotide sequence ID" value="NC_007901.1"/>
</dbReference>
<protein>
    <submittedName>
        <fullName evidence="2">Membrane-bound metal-dependent hydrolase</fullName>
    </submittedName>
</protein>
<keyword evidence="3" id="KW-1185">Reference proteome</keyword>
<dbReference type="AlphaFoldDB" id="Q21PY5"/>
<reference evidence="3" key="1">
    <citation type="submission" date="2006-02" db="EMBL/GenBank/DDBJ databases">
        <title>Complete sequence of plasmid 1 of Rhodoferax ferrireducens DSM 15236.</title>
        <authorList>
            <person name="Copeland A."/>
            <person name="Lucas S."/>
            <person name="Lapidus A."/>
            <person name="Barry K."/>
            <person name="Detter J.C."/>
            <person name="Glavina del Rio T."/>
            <person name="Hammon N."/>
            <person name="Israni S."/>
            <person name="Pitluck S."/>
            <person name="Brettin T."/>
            <person name="Bruce D."/>
            <person name="Han C."/>
            <person name="Tapia R."/>
            <person name="Gilna P."/>
            <person name="Kiss H."/>
            <person name="Schmutz J."/>
            <person name="Larimer F."/>
            <person name="Land M."/>
            <person name="Kyrpides N."/>
            <person name="Ivanova N."/>
            <person name="Richardson P."/>
        </authorList>
    </citation>
    <scope>NUCLEOTIDE SEQUENCE [LARGE SCALE GENOMIC DNA]</scope>
    <source>
        <strain evidence="3">ATCC BAA-621 / DSM 15236 / T118</strain>
        <plasmid evidence="3">Plasmid pDSM15236</plasmid>
    </source>
</reference>
<keyword evidence="1" id="KW-1133">Transmembrane helix</keyword>
<dbReference type="InterPro" id="IPR007404">
    <property type="entry name" value="YdjM-like"/>
</dbReference>
<dbReference type="GO" id="GO:0016787">
    <property type="term" value="F:hydrolase activity"/>
    <property type="evidence" value="ECO:0007669"/>
    <property type="project" value="UniProtKB-KW"/>
</dbReference>
<evidence type="ECO:0000313" key="2">
    <source>
        <dbReference type="EMBL" id="ABD72160.1"/>
    </source>
</evidence>
<dbReference type="Proteomes" id="UP000008332">
    <property type="component" value="Plasmid unnamed1"/>
</dbReference>
<evidence type="ECO:0000256" key="1">
    <source>
        <dbReference type="SAM" id="Phobius"/>
    </source>
</evidence>
<accession>Q21PY5</accession>
<evidence type="ECO:0000313" key="3">
    <source>
        <dbReference type="Proteomes" id="UP000008332"/>
    </source>
</evidence>